<proteinExistence type="predicted"/>
<accession>A0AAD7UJL4</accession>
<evidence type="ECO:0000256" key="1">
    <source>
        <dbReference type="SAM" id="MobiDB-lite"/>
    </source>
</evidence>
<feature type="transmembrane region" description="Helical" evidence="2">
    <location>
        <begin position="276"/>
        <end position="295"/>
    </location>
</feature>
<gene>
    <name evidence="3" type="ORF">CTAYLR_010784</name>
</gene>
<keyword evidence="2" id="KW-0472">Membrane</keyword>
<dbReference type="AlphaFoldDB" id="A0AAD7UJL4"/>
<feature type="transmembrane region" description="Helical" evidence="2">
    <location>
        <begin position="129"/>
        <end position="147"/>
    </location>
</feature>
<reference evidence="3" key="1">
    <citation type="submission" date="2023-01" db="EMBL/GenBank/DDBJ databases">
        <title>Metagenome sequencing of chrysophaentin producing Chrysophaeum taylorii.</title>
        <authorList>
            <person name="Davison J."/>
            <person name="Bewley C."/>
        </authorList>
    </citation>
    <scope>NUCLEOTIDE SEQUENCE</scope>
    <source>
        <strain evidence="3">NIES-1699</strain>
    </source>
</reference>
<protein>
    <submittedName>
        <fullName evidence="3">Uncharacterized protein</fullName>
    </submittedName>
</protein>
<keyword evidence="2" id="KW-0812">Transmembrane</keyword>
<dbReference type="Proteomes" id="UP001230188">
    <property type="component" value="Unassembled WGS sequence"/>
</dbReference>
<name>A0AAD7UJL4_9STRA</name>
<keyword evidence="4" id="KW-1185">Reference proteome</keyword>
<feature type="transmembrane region" description="Helical" evidence="2">
    <location>
        <begin position="193"/>
        <end position="212"/>
    </location>
</feature>
<sequence length="322" mass="36684">MLIFRSRRENDVTEELREELLEDDDVHEQMWDEANNTDTKDHYESDENEADENEADDDLEMHPVHQAEPGEAHRRLEARVQELSEVVRALQIETRPKRRQRCCRRVHNRTAAPCCQADERCVMCSWPSFYLIVFYWSEVLIWVTRGSTGLPEDFDVHKISQLLAALTELGIGFVLLVLSAFSTDFARLDGVSAAAFLAPYLGVLATNCWIAIHHTNAVFQMCLDLVRYAFIFLVWLAPQLNAAAALVSAAIHVLLLLEAADVNLTHGHDSLRKLRALIEVVLLFFLLQHAVRFFFSTPSTARRIGCEGEENQPQLSEPDNLV</sequence>
<feature type="transmembrane region" description="Helical" evidence="2">
    <location>
        <begin position="243"/>
        <end position="264"/>
    </location>
</feature>
<comment type="caution">
    <text evidence="3">The sequence shown here is derived from an EMBL/GenBank/DDBJ whole genome shotgun (WGS) entry which is preliminary data.</text>
</comment>
<feature type="region of interest" description="Disordered" evidence="1">
    <location>
        <begin position="1"/>
        <end position="58"/>
    </location>
</feature>
<feature type="compositionally biased region" description="Acidic residues" evidence="1">
    <location>
        <begin position="46"/>
        <end position="58"/>
    </location>
</feature>
<organism evidence="3 4">
    <name type="scientific">Chrysophaeum taylorii</name>
    <dbReference type="NCBI Taxonomy" id="2483200"/>
    <lineage>
        <taxon>Eukaryota</taxon>
        <taxon>Sar</taxon>
        <taxon>Stramenopiles</taxon>
        <taxon>Ochrophyta</taxon>
        <taxon>Pelagophyceae</taxon>
        <taxon>Pelagomonadales</taxon>
        <taxon>Pelagomonadaceae</taxon>
        <taxon>Chrysophaeum</taxon>
    </lineage>
</organism>
<dbReference type="EMBL" id="JAQMWT010000302">
    <property type="protein sequence ID" value="KAJ8606026.1"/>
    <property type="molecule type" value="Genomic_DNA"/>
</dbReference>
<evidence type="ECO:0000256" key="2">
    <source>
        <dbReference type="SAM" id="Phobius"/>
    </source>
</evidence>
<feature type="compositionally biased region" description="Basic and acidic residues" evidence="1">
    <location>
        <begin position="1"/>
        <end position="19"/>
    </location>
</feature>
<evidence type="ECO:0000313" key="4">
    <source>
        <dbReference type="Proteomes" id="UP001230188"/>
    </source>
</evidence>
<keyword evidence="2" id="KW-1133">Transmembrane helix</keyword>
<evidence type="ECO:0000313" key="3">
    <source>
        <dbReference type="EMBL" id="KAJ8606026.1"/>
    </source>
</evidence>
<feature type="transmembrane region" description="Helical" evidence="2">
    <location>
        <begin position="159"/>
        <end position="181"/>
    </location>
</feature>